<gene>
    <name evidence="1" type="ORF">DSO57_1034203</name>
</gene>
<comment type="caution">
    <text evidence="1">The sequence shown here is derived from an EMBL/GenBank/DDBJ whole genome shotgun (WGS) entry which is preliminary data.</text>
</comment>
<organism evidence="1 2">
    <name type="scientific">Entomophthora muscae</name>
    <dbReference type="NCBI Taxonomy" id="34485"/>
    <lineage>
        <taxon>Eukaryota</taxon>
        <taxon>Fungi</taxon>
        <taxon>Fungi incertae sedis</taxon>
        <taxon>Zoopagomycota</taxon>
        <taxon>Entomophthoromycotina</taxon>
        <taxon>Entomophthoromycetes</taxon>
        <taxon>Entomophthorales</taxon>
        <taxon>Entomophthoraceae</taxon>
        <taxon>Entomophthora</taxon>
    </lineage>
</organism>
<reference evidence="1" key="1">
    <citation type="submission" date="2022-04" db="EMBL/GenBank/DDBJ databases">
        <title>Genome of the entomopathogenic fungus Entomophthora muscae.</title>
        <authorList>
            <person name="Elya C."/>
            <person name="Lovett B.R."/>
            <person name="Lee E."/>
            <person name="Macias A.M."/>
            <person name="Hajek A.E."/>
            <person name="De Bivort B.L."/>
            <person name="Kasson M.T."/>
            <person name="De Fine Licht H.H."/>
            <person name="Stajich J.E."/>
        </authorList>
    </citation>
    <scope>NUCLEOTIDE SEQUENCE</scope>
    <source>
        <strain evidence="1">Berkeley</strain>
    </source>
</reference>
<proteinExistence type="predicted"/>
<evidence type="ECO:0000313" key="1">
    <source>
        <dbReference type="EMBL" id="KAJ9048535.1"/>
    </source>
</evidence>
<keyword evidence="2" id="KW-1185">Reference proteome</keyword>
<accession>A0ACC2RF30</accession>
<dbReference type="EMBL" id="QTSX02007381">
    <property type="protein sequence ID" value="KAJ9048535.1"/>
    <property type="molecule type" value="Genomic_DNA"/>
</dbReference>
<dbReference type="Proteomes" id="UP001165960">
    <property type="component" value="Unassembled WGS sequence"/>
</dbReference>
<evidence type="ECO:0000313" key="2">
    <source>
        <dbReference type="Proteomes" id="UP001165960"/>
    </source>
</evidence>
<sequence length="207" mass="22996">MMILPVIKFAVFTLAPFLLLLWSTSPNLWLRLFSSACLVNDDLSSLLLFPSDILTSREAIVKSLTCNDLDLHSTESILPSPSTKGYPPPPPLLQSDADSVPLLETEATTLAPSRAPWLITGLMLMGLNSYFPQLSPVSSLWSPLRAAVPVLHWAASWWFIPPGWEPNLVSLAPFSHTWSTSSTRVLHYHQFLVITFLQKNNCSKTPL</sequence>
<name>A0ACC2RF30_9FUNG</name>
<protein>
    <submittedName>
        <fullName evidence="1">Uncharacterized protein</fullName>
    </submittedName>
</protein>